<proteinExistence type="predicted"/>
<dbReference type="EMBL" id="FNBN01000001">
    <property type="protein sequence ID" value="SDE95537.1"/>
    <property type="molecule type" value="Genomic_DNA"/>
</dbReference>
<dbReference type="Proteomes" id="UP000199045">
    <property type="component" value="Unassembled WGS sequence"/>
</dbReference>
<dbReference type="AlphaFoldDB" id="A0A1G7H508"/>
<evidence type="ECO:0000313" key="1">
    <source>
        <dbReference type="EMBL" id="SDE95537.1"/>
    </source>
</evidence>
<reference evidence="1 2" key="1">
    <citation type="submission" date="2016-10" db="EMBL/GenBank/DDBJ databases">
        <authorList>
            <person name="de Groot N.N."/>
        </authorList>
    </citation>
    <scope>NUCLEOTIDE SEQUENCE [LARGE SCALE GENOMIC DNA]</scope>
    <source>
        <strain evidence="1 2">DSM 527</strain>
    </source>
</reference>
<evidence type="ECO:0000313" key="2">
    <source>
        <dbReference type="Proteomes" id="UP000199045"/>
    </source>
</evidence>
<dbReference type="STRING" id="104663.SAMN04488121_101311"/>
<gene>
    <name evidence="1" type="ORF">SAMN04488121_101311</name>
</gene>
<sequence>MVLWGNKNKCCYILALQSSKNDYCTQYHEKSSKGLPGFNSLIHHLQFTYCFTDREPVG</sequence>
<organism evidence="1 2">
    <name type="scientific">Chitinophaga filiformis</name>
    <name type="common">Myxococcus filiformis</name>
    <name type="synonym">Flexibacter filiformis</name>
    <dbReference type="NCBI Taxonomy" id="104663"/>
    <lineage>
        <taxon>Bacteria</taxon>
        <taxon>Pseudomonadati</taxon>
        <taxon>Bacteroidota</taxon>
        <taxon>Chitinophagia</taxon>
        <taxon>Chitinophagales</taxon>
        <taxon>Chitinophagaceae</taxon>
        <taxon>Chitinophaga</taxon>
    </lineage>
</organism>
<protein>
    <submittedName>
        <fullName evidence="1">Uncharacterized protein</fullName>
    </submittedName>
</protein>
<accession>A0A1G7H508</accession>
<name>A0A1G7H508_CHIFI</name>